<keyword evidence="2" id="KW-0472">Membrane</keyword>
<evidence type="ECO:0000256" key="1">
    <source>
        <dbReference type="SAM" id="MobiDB-lite"/>
    </source>
</evidence>
<reference evidence="3" key="1">
    <citation type="submission" date="2021-01" db="EMBL/GenBank/DDBJ databases">
        <authorList>
            <person name="Corre E."/>
            <person name="Pelletier E."/>
            <person name="Niang G."/>
            <person name="Scheremetjew M."/>
            <person name="Finn R."/>
            <person name="Kale V."/>
            <person name="Holt S."/>
            <person name="Cochrane G."/>
            <person name="Meng A."/>
            <person name="Brown T."/>
            <person name="Cohen L."/>
        </authorList>
    </citation>
    <scope>NUCLEOTIDE SEQUENCE</scope>
    <source>
        <strain evidence="3">CCMP127</strain>
    </source>
</reference>
<feature type="region of interest" description="Disordered" evidence="1">
    <location>
        <begin position="1"/>
        <end position="59"/>
    </location>
</feature>
<gene>
    <name evidence="3" type="ORF">ACOF00016_LOCUS13409</name>
</gene>
<evidence type="ECO:0000256" key="2">
    <source>
        <dbReference type="SAM" id="Phobius"/>
    </source>
</evidence>
<accession>A0A7S3PB80</accession>
<feature type="transmembrane region" description="Helical" evidence="2">
    <location>
        <begin position="75"/>
        <end position="95"/>
    </location>
</feature>
<dbReference type="PANTHER" id="PTHR38081:SF1">
    <property type="entry name" value="WAP DOMAIN-CONTAINING PROTEIN"/>
    <property type="match status" value="1"/>
</dbReference>
<evidence type="ECO:0000313" key="3">
    <source>
        <dbReference type="EMBL" id="CAE0416351.1"/>
    </source>
</evidence>
<dbReference type="CDD" id="cd00657">
    <property type="entry name" value="Ferritin_like"/>
    <property type="match status" value="1"/>
</dbReference>
<protein>
    <recommendedName>
        <fullName evidence="4">Ferritin-like domain-containing protein</fullName>
    </recommendedName>
</protein>
<keyword evidence="2" id="KW-0812">Transmembrane</keyword>
<dbReference type="InterPro" id="IPR009078">
    <property type="entry name" value="Ferritin-like_SF"/>
</dbReference>
<organism evidence="3">
    <name type="scientific">Amphora coffeiformis</name>
    <dbReference type="NCBI Taxonomy" id="265554"/>
    <lineage>
        <taxon>Eukaryota</taxon>
        <taxon>Sar</taxon>
        <taxon>Stramenopiles</taxon>
        <taxon>Ochrophyta</taxon>
        <taxon>Bacillariophyta</taxon>
        <taxon>Bacillariophyceae</taxon>
        <taxon>Bacillariophycidae</taxon>
        <taxon>Thalassiophysales</taxon>
        <taxon>Catenulaceae</taxon>
        <taxon>Amphora</taxon>
    </lineage>
</organism>
<dbReference type="EMBL" id="HBIM01017393">
    <property type="protein sequence ID" value="CAE0416351.1"/>
    <property type="molecule type" value="Transcribed_RNA"/>
</dbReference>
<sequence length="434" mass="47333">MTTEHSEESVSAEIDSNQNGLGDRDQVDDVGEVQPVPSVEEEFPTDWSSKEHDSDQTDDDDVVEWRMAGRTFRGLFSLVALLLLIVIGVTLRLVLSSRHSSQNDKPIELTKQEEAARCFDRGCLNLNCLRINACHTDPDAAYCADYECVNTNCPTTGECAIGGRPFRDSLSSKPLLAETTMACHDCPWSSSTKSQHPQTLNLNVVSTWSERAVGEHASIASFSAFVIALLTHRAPPILIADALQAAADELRHAQLAFGRATAANGGNGLGPSGLPESHLDFSYDLTKLAQAVAQEGCIDETLSALELAVESQNDNDDRDLLWEIAKDEARHSLLAWRTLQWVCSQDGTACQTTFQTVLHPDRVAHAVEARFGGRPQSSFSLLNDAWRQIARHLIPSVRDQPVELECPTHVSGVAAVDTLAMDIVKGFCQPVMSA</sequence>
<keyword evidence="2" id="KW-1133">Transmembrane helix</keyword>
<dbReference type="AlphaFoldDB" id="A0A7S3PB80"/>
<dbReference type="SUPFAM" id="SSF47240">
    <property type="entry name" value="Ferritin-like"/>
    <property type="match status" value="1"/>
</dbReference>
<dbReference type="PANTHER" id="PTHR38081">
    <property type="entry name" value="WAP DOMAIN-CONTAINING PROTEIN"/>
    <property type="match status" value="1"/>
</dbReference>
<proteinExistence type="predicted"/>
<evidence type="ECO:0008006" key="4">
    <source>
        <dbReference type="Google" id="ProtNLM"/>
    </source>
</evidence>
<name>A0A7S3PB80_9STRA</name>